<organism evidence="6 7">
    <name type="scientific">Genlisea aurea</name>
    <dbReference type="NCBI Taxonomy" id="192259"/>
    <lineage>
        <taxon>Eukaryota</taxon>
        <taxon>Viridiplantae</taxon>
        <taxon>Streptophyta</taxon>
        <taxon>Embryophyta</taxon>
        <taxon>Tracheophyta</taxon>
        <taxon>Spermatophyta</taxon>
        <taxon>Magnoliopsida</taxon>
        <taxon>eudicotyledons</taxon>
        <taxon>Gunneridae</taxon>
        <taxon>Pentapetalae</taxon>
        <taxon>asterids</taxon>
        <taxon>lamiids</taxon>
        <taxon>Lamiales</taxon>
        <taxon>Lentibulariaceae</taxon>
        <taxon>Genlisea</taxon>
    </lineage>
</organism>
<evidence type="ECO:0000259" key="5">
    <source>
        <dbReference type="PROSITE" id="PS50888"/>
    </source>
</evidence>
<evidence type="ECO:0000256" key="2">
    <source>
        <dbReference type="ARBA" id="ARBA00023015"/>
    </source>
</evidence>
<gene>
    <name evidence="6" type="ORF">M569_06497</name>
</gene>
<dbReference type="Pfam" id="PF00010">
    <property type="entry name" value="HLH"/>
    <property type="match status" value="1"/>
</dbReference>
<reference evidence="6 7" key="1">
    <citation type="journal article" date="2013" name="BMC Genomics">
        <title>The miniature genome of a carnivorous plant Genlisea aurea contains a low number of genes and short non-coding sequences.</title>
        <authorList>
            <person name="Leushkin E.V."/>
            <person name="Sutormin R.A."/>
            <person name="Nabieva E.R."/>
            <person name="Penin A.A."/>
            <person name="Kondrashov A.S."/>
            <person name="Logacheva M.D."/>
        </authorList>
    </citation>
    <scope>NUCLEOTIDE SEQUENCE [LARGE SCALE GENOMIC DNA]</scope>
</reference>
<proteinExistence type="predicted"/>
<dbReference type="OrthoDB" id="690068at2759"/>
<dbReference type="Pfam" id="PF22754">
    <property type="entry name" value="bHLH-TF_ACT-like_plant"/>
    <property type="match status" value="1"/>
</dbReference>
<accession>S8CM85</accession>
<dbReference type="GO" id="GO:0005634">
    <property type="term" value="C:nucleus"/>
    <property type="evidence" value="ECO:0007669"/>
    <property type="project" value="UniProtKB-SubCell"/>
</dbReference>
<dbReference type="Gene3D" id="4.10.280.10">
    <property type="entry name" value="Helix-loop-helix DNA-binding domain"/>
    <property type="match status" value="1"/>
</dbReference>
<protein>
    <recommendedName>
        <fullName evidence="5">BHLH domain-containing protein</fullName>
    </recommendedName>
</protein>
<dbReference type="EMBL" id="AUSU01002685">
    <property type="protein sequence ID" value="EPS68274.1"/>
    <property type="molecule type" value="Genomic_DNA"/>
</dbReference>
<dbReference type="InterPro" id="IPR011598">
    <property type="entry name" value="bHLH_dom"/>
</dbReference>
<dbReference type="GO" id="GO:0046983">
    <property type="term" value="F:protein dimerization activity"/>
    <property type="evidence" value="ECO:0007669"/>
    <property type="project" value="InterPro"/>
</dbReference>
<keyword evidence="3" id="KW-0804">Transcription</keyword>
<dbReference type="SUPFAM" id="SSF47459">
    <property type="entry name" value="HLH, helix-loop-helix DNA-binding domain"/>
    <property type="match status" value="1"/>
</dbReference>
<keyword evidence="7" id="KW-1185">Reference proteome</keyword>
<evidence type="ECO:0000256" key="4">
    <source>
        <dbReference type="ARBA" id="ARBA00023242"/>
    </source>
</evidence>
<feature type="non-terminal residue" evidence="6">
    <location>
        <position position="1"/>
    </location>
</feature>
<comment type="subcellular location">
    <subcellularLocation>
        <location evidence="1">Nucleus</location>
    </subcellularLocation>
</comment>
<name>S8CM85_9LAMI</name>
<evidence type="ECO:0000313" key="7">
    <source>
        <dbReference type="Proteomes" id="UP000015453"/>
    </source>
</evidence>
<feature type="non-terminal residue" evidence="6">
    <location>
        <position position="175"/>
    </location>
</feature>
<evidence type="ECO:0000256" key="1">
    <source>
        <dbReference type="ARBA" id="ARBA00004123"/>
    </source>
</evidence>
<feature type="domain" description="BHLH" evidence="5">
    <location>
        <begin position="1"/>
        <end position="50"/>
    </location>
</feature>
<dbReference type="PROSITE" id="PS50888">
    <property type="entry name" value="BHLH"/>
    <property type="match status" value="1"/>
</dbReference>
<keyword evidence="4" id="KW-0539">Nucleus</keyword>
<dbReference type="InterPro" id="IPR054502">
    <property type="entry name" value="bHLH-TF_ACT-like_plant"/>
</dbReference>
<sequence length="175" mass="19871">SQTYDHIIAERKCREQLGQCFLALSTIVPGLKKLDKSSVLGDAIKYMKFLQEKVKLLEEHATKKSFESVILLKKNNPTPADGNEFRVSNSPEERSLPEIEARSHNSQILIKIHCAHHRGILANIIYNVEKLNLRILNTSTTSFARISLHVTLHAEMEKEFNSTVKEVVVRIRAAL</sequence>
<dbReference type="InterPro" id="IPR036638">
    <property type="entry name" value="HLH_DNA-bd_sf"/>
</dbReference>
<evidence type="ECO:0000313" key="6">
    <source>
        <dbReference type="EMBL" id="EPS68274.1"/>
    </source>
</evidence>
<dbReference type="InterPro" id="IPR052610">
    <property type="entry name" value="bHLH_transcription_regulator"/>
</dbReference>
<dbReference type="PANTHER" id="PTHR45959:SF2">
    <property type="entry name" value="BHLH TRANSCRIPTION FACTOR"/>
    <property type="match status" value="1"/>
</dbReference>
<evidence type="ECO:0000256" key="3">
    <source>
        <dbReference type="ARBA" id="ARBA00023163"/>
    </source>
</evidence>
<dbReference type="GO" id="GO:0080090">
    <property type="term" value="P:regulation of primary metabolic process"/>
    <property type="evidence" value="ECO:0007669"/>
    <property type="project" value="UniProtKB-ARBA"/>
</dbReference>
<keyword evidence="2" id="KW-0805">Transcription regulation</keyword>
<dbReference type="PANTHER" id="PTHR45959">
    <property type="entry name" value="BHLH TRANSCRIPTION FACTOR"/>
    <property type="match status" value="1"/>
</dbReference>
<dbReference type="Proteomes" id="UP000015453">
    <property type="component" value="Unassembled WGS sequence"/>
</dbReference>
<dbReference type="AlphaFoldDB" id="S8CM85"/>
<comment type="caution">
    <text evidence="6">The sequence shown here is derived from an EMBL/GenBank/DDBJ whole genome shotgun (WGS) entry which is preliminary data.</text>
</comment>
<dbReference type="SMART" id="SM00353">
    <property type="entry name" value="HLH"/>
    <property type="match status" value="1"/>
</dbReference>